<proteinExistence type="inferred from homology"/>
<dbReference type="GO" id="GO:0030983">
    <property type="term" value="F:mismatched DNA binding"/>
    <property type="evidence" value="ECO:0007669"/>
    <property type="project" value="InterPro"/>
</dbReference>
<reference evidence="15 16" key="1">
    <citation type="journal article" date="2018" name="Mol. Biol. Evol.">
        <title>Broad Genomic Sampling Reveals a Smut Pathogenic Ancestry of the Fungal Clade Ustilaginomycotina.</title>
        <authorList>
            <person name="Kijpornyongpan T."/>
            <person name="Mondo S.J."/>
            <person name="Barry K."/>
            <person name="Sandor L."/>
            <person name="Lee J."/>
            <person name="Lipzen A."/>
            <person name="Pangilinan J."/>
            <person name="LaButti K."/>
            <person name="Hainaut M."/>
            <person name="Henrissat B."/>
            <person name="Grigoriev I.V."/>
            <person name="Spatafora J.W."/>
            <person name="Aime M.C."/>
        </authorList>
    </citation>
    <scope>NUCLEOTIDE SEQUENCE [LARGE SCALE GENOMIC DNA]</scope>
    <source>
        <strain evidence="15 16">MCA 3645</strain>
    </source>
</reference>
<dbReference type="InParanoid" id="A0A317XZS1"/>
<keyword evidence="4 12" id="KW-0547">Nucleotide-binding</keyword>
<dbReference type="PANTHER" id="PTHR11361">
    <property type="entry name" value="DNA MISMATCH REPAIR PROTEIN MUTS FAMILY MEMBER"/>
    <property type="match status" value="1"/>
</dbReference>
<organism evidence="15 16">
    <name type="scientific">Testicularia cyperi</name>
    <dbReference type="NCBI Taxonomy" id="1882483"/>
    <lineage>
        <taxon>Eukaryota</taxon>
        <taxon>Fungi</taxon>
        <taxon>Dikarya</taxon>
        <taxon>Basidiomycota</taxon>
        <taxon>Ustilaginomycotina</taxon>
        <taxon>Ustilaginomycetes</taxon>
        <taxon>Ustilaginales</taxon>
        <taxon>Anthracoideaceae</taxon>
        <taxon>Testicularia</taxon>
    </lineage>
</organism>
<dbReference type="Pfam" id="PF00488">
    <property type="entry name" value="MutS_V"/>
    <property type="match status" value="1"/>
</dbReference>
<dbReference type="InterPro" id="IPR007695">
    <property type="entry name" value="DNA_mismatch_repair_MutS-lik_N"/>
</dbReference>
<comment type="function">
    <text evidence="12">Component of the post-replicative DNA mismatch repair system (MMR).</text>
</comment>
<dbReference type="InterPro" id="IPR007696">
    <property type="entry name" value="DNA_mismatch_repair_MutS_core"/>
</dbReference>
<dbReference type="GO" id="GO:0006312">
    <property type="term" value="P:mitotic recombination"/>
    <property type="evidence" value="ECO:0007669"/>
    <property type="project" value="TreeGrafter"/>
</dbReference>
<dbReference type="InterPro" id="IPR016151">
    <property type="entry name" value="DNA_mismatch_repair_MutS_N"/>
</dbReference>
<dbReference type="InterPro" id="IPR027417">
    <property type="entry name" value="P-loop_NTPase"/>
</dbReference>
<dbReference type="SUPFAM" id="SSF52540">
    <property type="entry name" value="P-loop containing nucleoside triphosphate hydrolases"/>
    <property type="match status" value="1"/>
</dbReference>
<evidence type="ECO:0000256" key="1">
    <source>
        <dbReference type="ARBA" id="ARBA00004123"/>
    </source>
</evidence>
<dbReference type="InterPro" id="IPR045076">
    <property type="entry name" value="MutS"/>
</dbReference>
<dbReference type="Gene3D" id="3.30.420.110">
    <property type="entry name" value="MutS, connector domain"/>
    <property type="match status" value="1"/>
</dbReference>
<dbReference type="FunFam" id="3.30.420.110:FF:000002">
    <property type="entry name" value="DNA mismatch repair protein"/>
    <property type="match status" value="1"/>
</dbReference>
<accession>A0A317XZS1</accession>
<dbReference type="Pfam" id="PF01624">
    <property type="entry name" value="MutS_I"/>
    <property type="match status" value="1"/>
</dbReference>
<dbReference type="Gene3D" id="3.40.50.300">
    <property type="entry name" value="P-loop containing nucleotide triphosphate hydrolases"/>
    <property type="match status" value="1"/>
</dbReference>
<evidence type="ECO:0000313" key="15">
    <source>
        <dbReference type="EMBL" id="PWZ03787.1"/>
    </source>
</evidence>
<protein>
    <recommendedName>
        <fullName evidence="11">DNA mismatch repair protein MSH2</fullName>
    </recommendedName>
    <alternativeName>
        <fullName evidence="3">DNA mismatch repair protein Msh2</fullName>
    </alternativeName>
</protein>
<dbReference type="PIRSF" id="PIRSF005813">
    <property type="entry name" value="MSH2"/>
    <property type="match status" value="1"/>
</dbReference>
<keyword evidence="7 12" id="KW-0238">DNA-binding</keyword>
<dbReference type="InterPro" id="IPR036678">
    <property type="entry name" value="MutS_con_dom_sf"/>
</dbReference>
<dbReference type="InterPro" id="IPR011184">
    <property type="entry name" value="DNA_mismatch_repair_Msh2"/>
</dbReference>
<dbReference type="EMBL" id="KZ819188">
    <property type="protein sequence ID" value="PWZ03787.1"/>
    <property type="molecule type" value="Genomic_DNA"/>
</dbReference>
<dbReference type="GO" id="GO:0032301">
    <property type="term" value="C:MutSalpha complex"/>
    <property type="evidence" value="ECO:0007669"/>
    <property type="project" value="TreeGrafter"/>
</dbReference>
<dbReference type="InterPro" id="IPR032642">
    <property type="entry name" value="Msh2_ATP-bd"/>
</dbReference>
<feature type="region of interest" description="Disordered" evidence="13">
    <location>
        <begin position="911"/>
        <end position="935"/>
    </location>
</feature>
<dbReference type="GO" id="GO:0051053">
    <property type="term" value="P:negative regulation of DNA metabolic process"/>
    <property type="evidence" value="ECO:0007669"/>
    <property type="project" value="UniProtKB-ARBA"/>
</dbReference>
<comment type="subcellular location">
    <subcellularLocation>
        <location evidence="1">Nucleus</location>
    </subcellularLocation>
</comment>
<dbReference type="InterPro" id="IPR036187">
    <property type="entry name" value="DNA_mismatch_repair_MutS_sf"/>
</dbReference>
<dbReference type="InterPro" id="IPR007861">
    <property type="entry name" value="DNA_mismatch_repair_MutS_clamp"/>
</dbReference>
<evidence type="ECO:0000256" key="13">
    <source>
        <dbReference type="SAM" id="MobiDB-lite"/>
    </source>
</evidence>
<evidence type="ECO:0000256" key="4">
    <source>
        <dbReference type="ARBA" id="ARBA00022741"/>
    </source>
</evidence>
<evidence type="ECO:0000259" key="14">
    <source>
        <dbReference type="PROSITE" id="PS00486"/>
    </source>
</evidence>
<dbReference type="FunFam" id="1.10.1420.10:FF:000015">
    <property type="entry name" value="DNA mismatch repair protein Msh2"/>
    <property type="match status" value="1"/>
</dbReference>
<evidence type="ECO:0000256" key="12">
    <source>
        <dbReference type="RuleBase" id="RU003756"/>
    </source>
</evidence>
<evidence type="ECO:0000256" key="10">
    <source>
        <dbReference type="ARBA" id="ARBA00064337"/>
    </source>
</evidence>
<evidence type="ECO:0000256" key="5">
    <source>
        <dbReference type="ARBA" id="ARBA00022763"/>
    </source>
</evidence>
<dbReference type="GO" id="GO:0140664">
    <property type="term" value="F:ATP-dependent DNA damage sensor activity"/>
    <property type="evidence" value="ECO:0007669"/>
    <property type="project" value="InterPro"/>
</dbReference>
<keyword evidence="8 12" id="KW-0234">DNA repair</keyword>
<dbReference type="Pfam" id="PF05190">
    <property type="entry name" value="MutS_IV"/>
    <property type="match status" value="1"/>
</dbReference>
<dbReference type="InterPro" id="IPR000432">
    <property type="entry name" value="DNA_mismatch_repair_MutS_C"/>
</dbReference>
<evidence type="ECO:0000256" key="9">
    <source>
        <dbReference type="ARBA" id="ARBA00023242"/>
    </source>
</evidence>
<evidence type="ECO:0000256" key="6">
    <source>
        <dbReference type="ARBA" id="ARBA00022840"/>
    </source>
</evidence>
<dbReference type="CDD" id="cd03285">
    <property type="entry name" value="ABC_MSH2_euk"/>
    <property type="match status" value="1"/>
</dbReference>
<dbReference type="SMART" id="SM00534">
    <property type="entry name" value="MUTSac"/>
    <property type="match status" value="1"/>
</dbReference>
<dbReference type="GO" id="GO:0005524">
    <property type="term" value="F:ATP binding"/>
    <property type="evidence" value="ECO:0007669"/>
    <property type="project" value="UniProtKB-KW"/>
</dbReference>
<dbReference type="InterPro" id="IPR007860">
    <property type="entry name" value="DNA_mmatch_repair_MutS_con_dom"/>
</dbReference>
<dbReference type="FunCoup" id="A0A317XZS1">
    <property type="interactions" value="725"/>
</dbReference>
<dbReference type="FunFam" id="3.40.50.300:FF:000925">
    <property type="entry name" value="DNA mismatch repair protein MSH2"/>
    <property type="match status" value="1"/>
</dbReference>
<dbReference type="Pfam" id="PF05188">
    <property type="entry name" value="MutS_II"/>
    <property type="match status" value="1"/>
</dbReference>
<evidence type="ECO:0000256" key="11">
    <source>
        <dbReference type="ARBA" id="ARBA00073545"/>
    </source>
</evidence>
<dbReference type="SUPFAM" id="SSF48334">
    <property type="entry name" value="DNA repair protein MutS, domain III"/>
    <property type="match status" value="1"/>
</dbReference>
<keyword evidence="16" id="KW-1185">Reference proteome</keyword>
<dbReference type="Gene3D" id="1.10.1420.10">
    <property type="match status" value="2"/>
</dbReference>
<dbReference type="SMART" id="SM00533">
    <property type="entry name" value="MUTSd"/>
    <property type="match status" value="1"/>
</dbReference>
<dbReference type="OrthoDB" id="121051at2759"/>
<dbReference type="PROSITE" id="PS00486">
    <property type="entry name" value="DNA_MISMATCH_REPAIR_2"/>
    <property type="match status" value="1"/>
</dbReference>
<keyword evidence="9" id="KW-0539">Nucleus</keyword>
<dbReference type="PANTHER" id="PTHR11361:SF35">
    <property type="entry name" value="DNA MISMATCH REPAIR PROTEIN MSH2"/>
    <property type="match status" value="1"/>
</dbReference>
<evidence type="ECO:0000256" key="8">
    <source>
        <dbReference type="ARBA" id="ARBA00023204"/>
    </source>
</evidence>
<feature type="domain" description="DNA mismatch repair proteins mutS family" evidence="14">
    <location>
        <begin position="754"/>
        <end position="770"/>
    </location>
</feature>
<dbReference type="STRING" id="1882483.A0A317XZS1"/>
<comment type="similarity">
    <text evidence="2 12">Belongs to the DNA mismatch repair MutS family.</text>
</comment>
<dbReference type="GO" id="GO:0006298">
    <property type="term" value="P:mismatch repair"/>
    <property type="evidence" value="ECO:0007669"/>
    <property type="project" value="InterPro"/>
</dbReference>
<keyword evidence="6" id="KW-0067">ATP-binding</keyword>
<dbReference type="FunFam" id="3.40.1170.10:FF:000003">
    <property type="entry name" value="DNA mismatch repair protein"/>
    <property type="match status" value="1"/>
</dbReference>
<dbReference type="AlphaFoldDB" id="A0A317XZS1"/>
<evidence type="ECO:0000256" key="7">
    <source>
        <dbReference type="ARBA" id="ARBA00023125"/>
    </source>
</evidence>
<comment type="subunit">
    <text evidence="10">Heterodimer of msh2 and msh6.</text>
</comment>
<dbReference type="Gene3D" id="3.40.1170.10">
    <property type="entry name" value="DNA repair protein MutS, domain I"/>
    <property type="match status" value="1"/>
</dbReference>
<dbReference type="Pfam" id="PF05192">
    <property type="entry name" value="MutS_III"/>
    <property type="match status" value="1"/>
</dbReference>
<sequence>MSGLMYDGPSSSEKPDLGLDNVAESSFCQFFKSMPQPYPGTVRLFDRNEFYSAHGPDAILIADTVFKTHSALKYLGAAGKDKRGLPSVTLSVAAAKNFLRDALTTRQMRVEIWSNAGGKRNNQWSIAKEASPGNLQQLEDMLFVNTDIVSSPIVMALRLTTRDGVKVVGAAFADATNRELCVAEYAENDLFSNTESLIIQLGVKECILPRDDSGSDVDLSKLSAVVDRCGAVMFPSKRAEFAPKSIEQDLRRLLKEEFAGISIPELDLKVAMGSVAALIAYLSLLMDESNFGQFSIRTHDLSQYLRLDSSALRALNLFPEPGQTGSNKNTSVYGLLNRCRTGQGQRLLAQWLKQPLVNVHAIKERQDLVEVFFRDNATRQMVQNDFLKLMPDMHRISKRFQKGVATLEDVVRVYQAVLRLPGLEETLVNIDTSSDEQRLLVDKAYVEPLRSHIEALSKFVDLVEETLDLNELANHNFVIKPDFDENLRQIKEALDDVRDKLDEQHRLAGKELRMDIEKKLHLENHHIYGYCFRVTRTDASLVRNKKGYHDIATVKGGLYFTNEALRDLSSDCKDLTDRYNRSQSGLVKEVITIASSYCPPLEKLNVVLAHLDVIVSMAHVSENAPVPYVKPEVLDKGKDADLSLQEARHPCLEVMEDVNFIPNDTQMVRGESEFLVITGPNMGGKSTYIRQVGIIALMAQVGCFVPAAEGAKLPVFDCILARVGAGDSQLKGVSTFMAEMLETATILKTATRDSLIIIDELGRGTSTYDGFGLAWAISEWITTSIRCKCLFATHFHELTNLAAQQAHVKNLHVVAHVEQREGGTRQDRDITLLYKVEPGISDQSLGINVAELANFPPSVIALAKRKAEELEDYEEDEEPSLLNSFPEEVTKEGAALIEEFMRTWASRSAELTSRNKSAAVPDGEPSSKRARHDHDAQLEELKKTVEEFRPRVEANPWAAKVLASF</sequence>
<dbReference type="FunFam" id="1.10.1420.10:FF:000017">
    <property type="entry name" value="DNA mismatch repair protein Msh2"/>
    <property type="match status" value="1"/>
</dbReference>
<evidence type="ECO:0000313" key="16">
    <source>
        <dbReference type="Proteomes" id="UP000246740"/>
    </source>
</evidence>
<dbReference type="Proteomes" id="UP000246740">
    <property type="component" value="Unassembled WGS sequence"/>
</dbReference>
<gene>
    <name evidence="15" type="ORF">BCV70DRAFT_23104</name>
</gene>
<name>A0A317XZS1_9BASI</name>
<keyword evidence="5 12" id="KW-0227">DNA damage</keyword>
<evidence type="ECO:0000256" key="2">
    <source>
        <dbReference type="ARBA" id="ARBA00006271"/>
    </source>
</evidence>
<evidence type="ECO:0000256" key="3">
    <source>
        <dbReference type="ARBA" id="ARBA00019549"/>
    </source>
</evidence>